<protein>
    <submittedName>
        <fullName evidence="2">Uncharacterized protein</fullName>
    </submittedName>
</protein>
<comment type="caution">
    <text evidence="2">The sequence shown here is derived from an EMBL/GenBank/DDBJ whole genome shotgun (WGS) entry which is preliminary data.</text>
</comment>
<feature type="region of interest" description="Disordered" evidence="1">
    <location>
        <begin position="55"/>
        <end position="74"/>
    </location>
</feature>
<organism evidence="2 3">
    <name type="scientific">Methylocella tundrae</name>
    <dbReference type="NCBI Taxonomy" id="227605"/>
    <lineage>
        <taxon>Bacteria</taxon>
        <taxon>Pseudomonadati</taxon>
        <taxon>Pseudomonadota</taxon>
        <taxon>Alphaproteobacteria</taxon>
        <taxon>Hyphomicrobiales</taxon>
        <taxon>Beijerinckiaceae</taxon>
        <taxon>Methylocella</taxon>
    </lineage>
</organism>
<proteinExistence type="predicted"/>
<keyword evidence="3" id="KW-1185">Reference proteome</keyword>
<dbReference type="Proteomes" id="UP000485880">
    <property type="component" value="Unassembled WGS sequence"/>
</dbReference>
<dbReference type="EMBL" id="CABFMQ020000109">
    <property type="protein sequence ID" value="VTZ51751.1"/>
    <property type="molecule type" value="Genomic_DNA"/>
</dbReference>
<gene>
    <name evidence="2" type="ORF">MPC4_50059</name>
</gene>
<name>A0A8B6MAI1_METTU</name>
<evidence type="ECO:0000313" key="2">
    <source>
        <dbReference type="EMBL" id="VTZ51751.1"/>
    </source>
</evidence>
<evidence type="ECO:0000256" key="1">
    <source>
        <dbReference type="SAM" id="MobiDB-lite"/>
    </source>
</evidence>
<evidence type="ECO:0000313" key="3">
    <source>
        <dbReference type="Proteomes" id="UP000485880"/>
    </source>
</evidence>
<reference evidence="2 3" key="1">
    <citation type="submission" date="2019-05" db="EMBL/GenBank/DDBJ databases">
        <authorList>
            <person name="Farhan Ul Haque M."/>
        </authorList>
    </citation>
    <scope>NUCLEOTIDE SEQUENCE [LARGE SCALE GENOMIC DNA]</scope>
    <source>
        <strain evidence="2">2</strain>
    </source>
</reference>
<sequence length="74" mass="8405">MRFLLGKCPLCYGCMLWLRVPLVAKKRKLFPRTAPLPSSSYDAYSPTMTKTSYGDYRFSQKSPSRRSGFMAGSL</sequence>
<dbReference type="AlphaFoldDB" id="A0A8B6MAI1"/>
<accession>A0A8B6MAI1</accession>